<dbReference type="RefSeq" id="WP_150710036.1">
    <property type="nucleotide sequence ID" value="NZ_CABVHK010000003.1"/>
</dbReference>
<protein>
    <submittedName>
        <fullName evidence="1">Uncharacterized protein</fullName>
    </submittedName>
</protein>
<sequence>MIKDLYHDDAMAEIYRRDPMLAEALFNAIEADGNKAELAIIKRQIAKSAKLPHKDDSKKQ</sequence>
<dbReference type="AlphaFoldDB" id="A0A5E6QM86"/>
<evidence type="ECO:0000313" key="2">
    <source>
        <dbReference type="Proteomes" id="UP000326953"/>
    </source>
</evidence>
<proteinExistence type="predicted"/>
<dbReference type="OrthoDB" id="9798416at2"/>
<dbReference type="Proteomes" id="UP000326953">
    <property type="component" value="Unassembled WGS sequence"/>
</dbReference>
<dbReference type="EMBL" id="CABVHK010000003">
    <property type="protein sequence ID" value="VVM57304.1"/>
    <property type="molecule type" value="Genomic_DNA"/>
</dbReference>
<name>A0A5E6QM86_PSEFL</name>
<accession>A0A5E6QM86</accession>
<organism evidence="1 2">
    <name type="scientific">Pseudomonas fluorescens</name>
    <dbReference type="NCBI Taxonomy" id="294"/>
    <lineage>
        <taxon>Bacteria</taxon>
        <taxon>Pseudomonadati</taxon>
        <taxon>Pseudomonadota</taxon>
        <taxon>Gammaproteobacteria</taxon>
        <taxon>Pseudomonadales</taxon>
        <taxon>Pseudomonadaceae</taxon>
        <taxon>Pseudomonas</taxon>
    </lineage>
</organism>
<gene>
    <name evidence="1" type="ORF">PS662_01120</name>
</gene>
<reference evidence="1 2" key="1">
    <citation type="submission" date="2019-09" db="EMBL/GenBank/DDBJ databases">
        <authorList>
            <person name="Chandra G."/>
            <person name="Truman W A."/>
        </authorList>
    </citation>
    <scope>NUCLEOTIDE SEQUENCE [LARGE SCALE GENOMIC DNA]</scope>
    <source>
        <strain evidence="1">PS662</strain>
    </source>
</reference>
<evidence type="ECO:0000313" key="1">
    <source>
        <dbReference type="EMBL" id="VVM57304.1"/>
    </source>
</evidence>